<evidence type="ECO:0000313" key="4">
    <source>
        <dbReference type="Proteomes" id="UP001303889"/>
    </source>
</evidence>
<feature type="domain" description="GH16" evidence="2">
    <location>
        <begin position="58"/>
        <end position="303"/>
    </location>
</feature>
<dbReference type="Proteomes" id="UP001303889">
    <property type="component" value="Unassembled WGS sequence"/>
</dbReference>
<dbReference type="SUPFAM" id="SSF49899">
    <property type="entry name" value="Concanavalin A-like lectins/glucanases"/>
    <property type="match status" value="1"/>
</dbReference>
<gene>
    <name evidence="3" type="ORF">C8A05DRAFT_43860</name>
</gene>
<feature type="chain" id="PRO_5042856955" description="GH16 domain-containing protein" evidence="1">
    <location>
        <begin position="22"/>
        <end position="380"/>
    </location>
</feature>
<dbReference type="Gene3D" id="2.60.120.200">
    <property type="match status" value="1"/>
</dbReference>
<dbReference type="InterPro" id="IPR013320">
    <property type="entry name" value="ConA-like_dom_sf"/>
</dbReference>
<feature type="signal peptide" evidence="1">
    <location>
        <begin position="1"/>
        <end position="21"/>
    </location>
</feature>
<reference evidence="3" key="1">
    <citation type="journal article" date="2023" name="Mol. Phylogenet. Evol.">
        <title>Genome-scale phylogeny and comparative genomics of the fungal order Sordariales.</title>
        <authorList>
            <person name="Hensen N."/>
            <person name="Bonometti L."/>
            <person name="Westerberg I."/>
            <person name="Brannstrom I.O."/>
            <person name="Guillou S."/>
            <person name="Cros-Aarteil S."/>
            <person name="Calhoun S."/>
            <person name="Haridas S."/>
            <person name="Kuo A."/>
            <person name="Mondo S."/>
            <person name="Pangilinan J."/>
            <person name="Riley R."/>
            <person name="LaButti K."/>
            <person name="Andreopoulos B."/>
            <person name="Lipzen A."/>
            <person name="Chen C."/>
            <person name="Yan M."/>
            <person name="Daum C."/>
            <person name="Ng V."/>
            <person name="Clum A."/>
            <person name="Steindorff A."/>
            <person name="Ohm R.A."/>
            <person name="Martin F."/>
            <person name="Silar P."/>
            <person name="Natvig D.O."/>
            <person name="Lalanne C."/>
            <person name="Gautier V."/>
            <person name="Ament-Velasquez S.L."/>
            <person name="Kruys A."/>
            <person name="Hutchinson M.I."/>
            <person name="Powell A.J."/>
            <person name="Barry K."/>
            <person name="Miller A.N."/>
            <person name="Grigoriev I.V."/>
            <person name="Debuchy R."/>
            <person name="Gladieux P."/>
            <person name="Hiltunen Thoren M."/>
            <person name="Johannesson H."/>
        </authorList>
    </citation>
    <scope>NUCLEOTIDE SEQUENCE</scope>
    <source>
        <strain evidence="3">CBS 103.79</strain>
    </source>
</reference>
<dbReference type="GO" id="GO:0005975">
    <property type="term" value="P:carbohydrate metabolic process"/>
    <property type="evidence" value="ECO:0007669"/>
    <property type="project" value="InterPro"/>
</dbReference>
<accession>A0AAN6MMW6</accession>
<dbReference type="PANTHER" id="PTHR38121">
    <property type="entry name" value="GH16 DOMAIN-CONTAINING PROTEIN"/>
    <property type="match status" value="1"/>
</dbReference>
<sequence length="380" mass="40959">MVSLLRLLLLLLTLLTPLTLADCECGYLATITTSTSPTDDPNHPLNTTTALFTDLLETDFTRLPLPPPDPSNPTAYVNAFHTTEWAPQSFNLSAERARGTYGEMFDPANGGAGGDGVQLVVRGGGLLVDGMVPVAELDTRRLDVGWGSFRVSMRVPAVAGTCAAFFWYFNDTQEIDIEFLTRDFHPSNATFPINLVLQSRASALAGFDASRTGPQTFIQTHLPFDPTASFHEYRIDYLPSTVHFYADGALLAVMSGAAVPTSPGHLILQHWSNGNPSWSGGPPAADEAVLAVRYVKAYFNSSMPARKGDWQRRCGDPEAPGAVCVIPDVREGNDSAAGWFFGDQRNMTNNQTVEVGGESGGVRLGGWGLWWGWLVMGGGA</sequence>
<dbReference type="CDD" id="cd00413">
    <property type="entry name" value="Glyco_hydrolase_16"/>
    <property type="match status" value="1"/>
</dbReference>
<protein>
    <recommendedName>
        <fullName evidence="2">GH16 domain-containing protein</fullName>
    </recommendedName>
</protein>
<dbReference type="PROSITE" id="PS51762">
    <property type="entry name" value="GH16_2"/>
    <property type="match status" value="1"/>
</dbReference>
<dbReference type="InterPro" id="IPR000757">
    <property type="entry name" value="Beta-glucanase-like"/>
</dbReference>
<reference evidence="3" key="2">
    <citation type="submission" date="2023-05" db="EMBL/GenBank/DDBJ databases">
        <authorList>
            <consortium name="Lawrence Berkeley National Laboratory"/>
            <person name="Steindorff A."/>
            <person name="Hensen N."/>
            <person name="Bonometti L."/>
            <person name="Westerberg I."/>
            <person name="Brannstrom I.O."/>
            <person name="Guillou S."/>
            <person name="Cros-Aarteil S."/>
            <person name="Calhoun S."/>
            <person name="Haridas S."/>
            <person name="Kuo A."/>
            <person name="Mondo S."/>
            <person name="Pangilinan J."/>
            <person name="Riley R."/>
            <person name="Labutti K."/>
            <person name="Andreopoulos B."/>
            <person name="Lipzen A."/>
            <person name="Chen C."/>
            <person name="Yanf M."/>
            <person name="Daum C."/>
            <person name="Ng V."/>
            <person name="Clum A."/>
            <person name="Ohm R."/>
            <person name="Martin F."/>
            <person name="Silar P."/>
            <person name="Natvig D."/>
            <person name="Lalanne C."/>
            <person name="Gautier V."/>
            <person name="Ament-Velasquez S.L."/>
            <person name="Kruys A."/>
            <person name="Hutchinson M.I."/>
            <person name="Powell A.J."/>
            <person name="Barry K."/>
            <person name="Miller A.N."/>
            <person name="Grigoriev I.V."/>
            <person name="Debuchy R."/>
            <person name="Gladieux P."/>
            <person name="Thoren M.H."/>
            <person name="Johannesson H."/>
        </authorList>
    </citation>
    <scope>NUCLEOTIDE SEQUENCE</scope>
    <source>
        <strain evidence="3">CBS 103.79</strain>
    </source>
</reference>
<name>A0AAN6MMW6_9PEZI</name>
<evidence type="ECO:0000313" key="3">
    <source>
        <dbReference type="EMBL" id="KAK3902783.1"/>
    </source>
</evidence>
<proteinExistence type="predicted"/>
<evidence type="ECO:0000259" key="2">
    <source>
        <dbReference type="PROSITE" id="PS51762"/>
    </source>
</evidence>
<organism evidence="3 4">
    <name type="scientific">Staphylotrichum tortipilum</name>
    <dbReference type="NCBI Taxonomy" id="2831512"/>
    <lineage>
        <taxon>Eukaryota</taxon>
        <taxon>Fungi</taxon>
        <taxon>Dikarya</taxon>
        <taxon>Ascomycota</taxon>
        <taxon>Pezizomycotina</taxon>
        <taxon>Sordariomycetes</taxon>
        <taxon>Sordariomycetidae</taxon>
        <taxon>Sordariales</taxon>
        <taxon>Chaetomiaceae</taxon>
        <taxon>Staphylotrichum</taxon>
    </lineage>
</organism>
<dbReference type="PANTHER" id="PTHR38121:SF5">
    <property type="entry name" value="GH16 DOMAIN-CONTAINING PROTEIN"/>
    <property type="match status" value="1"/>
</dbReference>
<comment type="caution">
    <text evidence="3">The sequence shown here is derived from an EMBL/GenBank/DDBJ whole genome shotgun (WGS) entry which is preliminary data.</text>
</comment>
<dbReference type="Pfam" id="PF00722">
    <property type="entry name" value="Glyco_hydro_16"/>
    <property type="match status" value="1"/>
</dbReference>
<keyword evidence="1" id="KW-0732">Signal</keyword>
<dbReference type="AlphaFoldDB" id="A0AAN6MMW6"/>
<evidence type="ECO:0000256" key="1">
    <source>
        <dbReference type="SAM" id="SignalP"/>
    </source>
</evidence>
<dbReference type="EMBL" id="MU855487">
    <property type="protein sequence ID" value="KAK3902783.1"/>
    <property type="molecule type" value="Genomic_DNA"/>
</dbReference>
<keyword evidence="4" id="KW-1185">Reference proteome</keyword>
<dbReference type="GO" id="GO:0004553">
    <property type="term" value="F:hydrolase activity, hydrolyzing O-glycosyl compounds"/>
    <property type="evidence" value="ECO:0007669"/>
    <property type="project" value="InterPro"/>
</dbReference>